<dbReference type="PANTHER" id="PTHR12505">
    <property type="entry name" value="PHD FINGER TRANSCRIPTION FACTOR"/>
    <property type="match status" value="1"/>
</dbReference>
<keyword evidence="4" id="KW-1185">Reference proteome</keyword>
<evidence type="ECO:0000313" key="5">
    <source>
        <dbReference type="WBParaSite" id="HNAJ_0000811401-mRNA-1"/>
    </source>
</evidence>
<feature type="compositionally biased region" description="Low complexity" evidence="1">
    <location>
        <begin position="482"/>
        <end position="496"/>
    </location>
</feature>
<feature type="region of interest" description="Disordered" evidence="1">
    <location>
        <begin position="1"/>
        <end position="109"/>
    </location>
</feature>
<feature type="domain" description="BAH" evidence="2">
    <location>
        <begin position="381"/>
        <end position="496"/>
    </location>
</feature>
<dbReference type="InterPro" id="IPR052429">
    <property type="entry name" value="BAH_domain_protein"/>
</dbReference>
<feature type="compositionally biased region" description="Basic and acidic residues" evidence="1">
    <location>
        <begin position="1"/>
        <end position="12"/>
    </location>
</feature>
<proteinExistence type="predicted"/>
<dbReference type="STRING" id="102285.A0A158QHV2"/>
<dbReference type="EMBL" id="UZAE01012196">
    <property type="protein sequence ID" value="VDO03970.1"/>
    <property type="molecule type" value="Genomic_DNA"/>
</dbReference>
<dbReference type="PROSITE" id="PS51038">
    <property type="entry name" value="BAH"/>
    <property type="match status" value="1"/>
</dbReference>
<accession>A0A158QHV2</accession>
<dbReference type="Pfam" id="PF21744">
    <property type="entry name" value="BAHCC1-like_Tudor"/>
    <property type="match status" value="1"/>
</dbReference>
<reference evidence="3 4" key="2">
    <citation type="submission" date="2018-11" db="EMBL/GenBank/DDBJ databases">
        <authorList>
            <consortium name="Pathogen Informatics"/>
        </authorList>
    </citation>
    <scope>NUCLEOTIDE SEQUENCE [LARGE SCALE GENOMIC DNA]</scope>
</reference>
<dbReference type="GO" id="GO:0003682">
    <property type="term" value="F:chromatin binding"/>
    <property type="evidence" value="ECO:0007669"/>
    <property type="project" value="InterPro"/>
</dbReference>
<gene>
    <name evidence="3" type="ORF">HNAJ_LOCUS8110</name>
</gene>
<protein>
    <submittedName>
        <fullName evidence="5">BAH domain-containing protein</fullName>
    </submittedName>
</protein>
<evidence type="ECO:0000256" key="1">
    <source>
        <dbReference type="SAM" id="MobiDB-lite"/>
    </source>
</evidence>
<reference evidence="5" key="1">
    <citation type="submission" date="2016-04" db="UniProtKB">
        <authorList>
            <consortium name="WormBaseParasite"/>
        </authorList>
    </citation>
    <scope>IDENTIFICATION</scope>
</reference>
<dbReference type="Proteomes" id="UP000278807">
    <property type="component" value="Unassembled WGS sequence"/>
</dbReference>
<sequence>MPETLGKRREIADSQSPSTSSMATVDTTQTSPHQRPNRDKKSPPKPGRGRQQKSPSQRQENELPIILQTTNPEKERSLVQGPMERVTENSDEVDGATRQNTLSPSPISTDLQPQGKFLMLSDLCDKLQILVVEDNRLRKATVFTYTEQNQENDSTSSSITSINNPYSRIWRIHLSPLDDSDESKRRRCTEEDFQAWALLQKAVLYVIPKSPDHLVPGTRVCAIWSATLGNVYFPGRITDSPPIKSNNNDEITFPIQFDDGDRALVPFKNILLLPNDYKNPKGPCPLPSGRRRLRSPFMPSDSISNFSASSFGRNSKIGSVAGRTEMTHLMPSGGSGDKPDINVPIKSSNPKVVWTSIGEPLETRSKGMACYKAFQRNVDNLVVRLNDTVTFMTAHSSEIYLGRINKIYSTKRNIFKVTAHWLYTPGEMGKAGKIVANHEGAVFVSNHFDDNEACCISGPVRVANSYSEFLAATARRKRRKISTALSSSKTGSTSASTKKRRRLTILDDSDNSDRGSSSEESNDEDIPRYFIAGEYDFKECRVVSWDKDLAKELHLPVSNNPS</sequence>
<evidence type="ECO:0000313" key="4">
    <source>
        <dbReference type="Proteomes" id="UP000278807"/>
    </source>
</evidence>
<dbReference type="AlphaFoldDB" id="A0A158QHV2"/>
<feature type="region of interest" description="Disordered" evidence="1">
    <location>
        <begin position="481"/>
        <end position="525"/>
    </location>
</feature>
<organism evidence="5">
    <name type="scientific">Rodentolepis nana</name>
    <name type="common">Dwarf tapeworm</name>
    <name type="synonym">Hymenolepis nana</name>
    <dbReference type="NCBI Taxonomy" id="102285"/>
    <lineage>
        <taxon>Eukaryota</taxon>
        <taxon>Metazoa</taxon>
        <taxon>Spiralia</taxon>
        <taxon>Lophotrochozoa</taxon>
        <taxon>Platyhelminthes</taxon>
        <taxon>Cestoda</taxon>
        <taxon>Eucestoda</taxon>
        <taxon>Cyclophyllidea</taxon>
        <taxon>Hymenolepididae</taxon>
        <taxon>Rodentolepis</taxon>
    </lineage>
</organism>
<feature type="compositionally biased region" description="Polar residues" evidence="1">
    <location>
        <begin position="13"/>
        <end position="34"/>
    </location>
</feature>
<dbReference type="Gene3D" id="2.30.30.140">
    <property type="match status" value="1"/>
</dbReference>
<dbReference type="Gene3D" id="2.30.30.490">
    <property type="match status" value="1"/>
</dbReference>
<dbReference type="WBParaSite" id="HNAJ_0000811401-mRNA-1">
    <property type="protein sequence ID" value="HNAJ_0000811401-mRNA-1"/>
    <property type="gene ID" value="HNAJ_0000811401"/>
</dbReference>
<dbReference type="InterPro" id="IPR047419">
    <property type="entry name" value="Tudor_WGE"/>
</dbReference>
<dbReference type="PANTHER" id="PTHR12505:SF24">
    <property type="entry name" value="PROTEIN WINGED EYE"/>
    <property type="match status" value="1"/>
</dbReference>
<name>A0A158QHV2_RODNA</name>
<evidence type="ECO:0000313" key="3">
    <source>
        <dbReference type="EMBL" id="VDO03970.1"/>
    </source>
</evidence>
<feature type="compositionally biased region" description="Polar residues" evidence="1">
    <location>
        <begin position="97"/>
        <end position="109"/>
    </location>
</feature>
<dbReference type="CDD" id="cd20397">
    <property type="entry name" value="Tudor_BAHCC1-like"/>
    <property type="match status" value="1"/>
</dbReference>
<dbReference type="OrthoDB" id="6426227at2759"/>
<dbReference type="InterPro" id="IPR001025">
    <property type="entry name" value="BAH_dom"/>
</dbReference>
<evidence type="ECO:0000259" key="2">
    <source>
        <dbReference type="PROSITE" id="PS51038"/>
    </source>
</evidence>
<dbReference type="InterPro" id="IPR043151">
    <property type="entry name" value="BAH_sf"/>
</dbReference>
<dbReference type="InterPro" id="IPR048924">
    <property type="entry name" value="BAHCC1-like_Tudor"/>
</dbReference>